<dbReference type="Pfam" id="PF00561">
    <property type="entry name" value="Abhydrolase_1"/>
    <property type="match status" value="1"/>
</dbReference>
<dbReference type="RefSeq" id="WP_265786992.1">
    <property type="nucleotide sequence ID" value="NZ_JAJNDC010000001.1"/>
</dbReference>
<evidence type="ECO:0000256" key="2">
    <source>
        <dbReference type="ARBA" id="ARBA00023239"/>
    </source>
</evidence>
<keyword evidence="1" id="KW-0474">Menaquinone biosynthesis</keyword>
<gene>
    <name evidence="5" type="primary">menH</name>
    <name evidence="5" type="ORF">LQ318_01795</name>
</gene>
<comment type="caution">
    <text evidence="5">The sequence shown here is derived from an EMBL/GenBank/DDBJ whole genome shotgun (WGS) entry which is preliminary data.</text>
</comment>
<accession>A0ABT3PUU5</accession>
<name>A0ABT3PUU5_9BACT</name>
<dbReference type="PANTHER" id="PTHR42916:SF1">
    <property type="entry name" value="PROTEIN PHYLLO, CHLOROPLASTIC"/>
    <property type="match status" value="1"/>
</dbReference>
<dbReference type="EMBL" id="JAJNDC010000001">
    <property type="protein sequence ID" value="MCW9711624.1"/>
    <property type="molecule type" value="Genomic_DNA"/>
</dbReference>
<dbReference type="InterPro" id="IPR022485">
    <property type="entry name" value="SHCHC_synthase_MenH"/>
</dbReference>
<dbReference type="Gene3D" id="3.40.50.1820">
    <property type="entry name" value="alpha/beta hydrolase"/>
    <property type="match status" value="1"/>
</dbReference>
<sequence>METIELNQQNYTYCIHQQKAGLPFLLMLHGFMGDHRVFNHLMDDLRSFCNPVTLDLLGYGESSKPASEYRYDEQHQIADIKAFINHLEVEKLYIHGYSMGGRLALKTALHTSGEFEGLILESTTCGITDPAKRKERIKTDNKRANQIETDFQHFISRWKELDLFKSPVSVNKSLMQEYHQIQLAQSPTSLAASLRGFGTGSMTPACSDIKQLDLPVLLIAGTADKKYQRINRYLEKQFPNTTFQSIKAGHRVHLDNPTQFADTINQFINKFTLD</sequence>
<proteinExistence type="predicted"/>
<evidence type="ECO:0000259" key="4">
    <source>
        <dbReference type="Pfam" id="PF00561"/>
    </source>
</evidence>
<evidence type="ECO:0000256" key="1">
    <source>
        <dbReference type="ARBA" id="ARBA00022428"/>
    </source>
</evidence>
<organism evidence="5 6">
    <name type="scientific">Fodinibius salicampi</name>
    <dbReference type="NCBI Taxonomy" id="1920655"/>
    <lineage>
        <taxon>Bacteria</taxon>
        <taxon>Pseudomonadati</taxon>
        <taxon>Balneolota</taxon>
        <taxon>Balneolia</taxon>
        <taxon>Balneolales</taxon>
        <taxon>Balneolaceae</taxon>
        <taxon>Fodinibius</taxon>
    </lineage>
</organism>
<evidence type="ECO:0000313" key="5">
    <source>
        <dbReference type="EMBL" id="MCW9711624.1"/>
    </source>
</evidence>
<keyword evidence="6" id="KW-1185">Reference proteome</keyword>
<dbReference type="GO" id="GO:0070205">
    <property type="term" value="F:2-succinyl-6-hydroxy-2,4-cyclohexadiene-1-carboxylate synthase activity"/>
    <property type="evidence" value="ECO:0007669"/>
    <property type="project" value="UniProtKB-EC"/>
</dbReference>
<feature type="domain" description="AB hydrolase-1" evidence="4">
    <location>
        <begin position="24"/>
        <end position="257"/>
    </location>
</feature>
<dbReference type="NCBIfam" id="TIGR03695">
    <property type="entry name" value="menH_SHCHC"/>
    <property type="match status" value="1"/>
</dbReference>
<dbReference type="InterPro" id="IPR029058">
    <property type="entry name" value="AB_hydrolase_fold"/>
</dbReference>
<dbReference type="InterPro" id="IPR000073">
    <property type="entry name" value="AB_hydrolase_1"/>
</dbReference>
<dbReference type="Proteomes" id="UP001207337">
    <property type="component" value="Unassembled WGS sequence"/>
</dbReference>
<reference evidence="5 6" key="1">
    <citation type="submission" date="2021-11" db="EMBL/GenBank/DDBJ databases">
        <title>Aliifidinibius sp. nov., a new bacterium isolated from saline soil.</title>
        <authorList>
            <person name="Galisteo C."/>
            <person name="De La Haba R."/>
            <person name="Sanchez-Porro C."/>
            <person name="Ventosa A."/>
        </authorList>
    </citation>
    <scope>NUCLEOTIDE SEQUENCE [LARGE SCALE GENOMIC DNA]</scope>
    <source>
        <strain evidence="5 6">KACC 190600</strain>
    </source>
</reference>
<protein>
    <recommendedName>
        <fullName evidence="3">2-succinyl-6-hydroxy-2,4-cyclohexadiene-1-carboxylate synthase</fullName>
        <ecNumber evidence="3">4.2.99.20</ecNumber>
    </recommendedName>
</protein>
<dbReference type="SUPFAM" id="SSF53474">
    <property type="entry name" value="alpha/beta-Hydrolases"/>
    <property type="match status" value="1"/>
</dbReference>
<dbReference type="EC" id="4.2.99.20" evidence="3"/>
<evidence type="ECO:0000256" key="3">
    <source>
        <dbReference type="NCBIfam" id="TIGR03695"/>
    </source>
</evidence>
<dbReference type="PANTHER" id="PTHR42916">
    <property type="entry name" value="2-SUCCINYL-5-ENOLPYRUVYL-6-HYDROXY-3-CYCLOHEXENE-1-CARBOXYLATE SYNTHASE"/>
    <property type="match status" value="1"/>
</dbReference>
<keyword evidence="2 5" id="KW-0456">Lyase</keyword>
<evidence type="ECO:0000313" key="6">
    <source>
        <dbReference type="Proteomes" id="UP001207337"/>
    </source>
</evidence>